<keyword evidence="2" id="KW-1185">Reference proteome</keyword>
<proteinExistence type="predicted"/>
<accession>A0A8T2CC27</accession>
<organism evidence="1 2">
    <name type="scientific">Arabidopsis suecica</name>
    <name type="common">Swedish thale-cress</name>
    <name type="synonym">Cardaminopsis suecica</name>
    <dbReference type="NCBI Taxonomy" id="45249"/>
    <lineage>
        <taxon>Eukaryota</taxon>
        <taxon>Viridiplantae</taxon>
        <taxon>Streptophyta</taxon>
        <taxon>Embryophyta</taxon>
        <taxon>Tracheophyta</taxon>
        <taxon>Spermatophyta</taxon>
        <taxon>Magnoliopsida</taxon>
        <taxon>eudicotyledons</taxon>
        <taxon>Gunneridae</taxon>
        <taxon>Pentapetalae</taxon>
        <taxon>rosids</taxon>
        <taxon>malvids</taxon>
        <taxon>Brassicales</taxon>
        <taxon>Brassicaceae</taxon>
        <taxon>Camelineae</taxon>
        <taxon>Arabidopsis</taxon>
    </lineage>
</organism>
<evidence type="ECO:0000313" key="2">
    <source>
        <dbReference type="Proteomes" id="UP000694251"/>
    </source>
</evidence>
<evidence type="ECO:0000313" key="1">
    <source>
        <dbReference type="EMBL" id="KAG7596789.1"/>
    </source>
</evidence>
<dbReference type="EMBL" id="JAEFBJ010000006">
    <property type="protein sequence ID" value="KAG7596789.1"/>
    <property type="molecule type" value="Genomic_DNA"/>
</dbReference>
<reference evidence="1 2" key="1">
    <citation type="submission" date="2020-12" db="EMBL/GenBank/DDBJ databases">
        <title>Concerted genomic and epigenomic changes stabilize Arabidopsis allopolyploids.</title>
        <authorList>
            <person name="Chen Z."/>
        </authorList>
    </citation>
    <scope>NUCLEOTIDE SEQUENCE [LARGE SCALE GENOMIC DNA]</scope>
    <source>
        <strain evidence="1">As9502</strain>
        <tissue evidence="1">Leaf</tissue>
    </source>
</reference>
<dbReference type="AlphaFoldDB" id="A0A8T2CC27"/>
<protein>
    <submittedName>
        <fullName evidence="1">Uncharacterized protein</fullName>
    </submittedName>
</protein>
<dbReference type="Proteomes" id="UP000694251">
    <property type="component" value="Chromosome 6"/>
</dbReference>
<comment type="caution">
    <text evidence="1">The sequence shown here is derived from an EMBL/GenBank/DDBJ whole genome shotgun (WGS) entry which is preliminary data.</text>
</comment>
<name>A0A8T2CC27_ARASU</name>
<sequence>MKLKLAQLVRRPNNVALNPNITEVLALTTLSTKPKQMTSSLTLSIEVSSKDHLIHKFHGT</sequence>
<gene>
    <name evidence="1" type="ORF">ISN44_As06g012170</name>
</gene>